<dbReference type="AlphaFoldDB" id="A0A5D3AIN7"/>
<dbReference type="Pfam" id="PF25597">
    <property type="entry name" value="SH3_retrovirus"/>
    <property type="match status" value="1"/>
</dbReference>
<keyword evidence="3" id="KW-1185">Reference proteome</keyword>
<dbReference type="EMBL" id="CM017636">
    <property type="protein sequence ID" value="TYJ49763.1"/>
    <property type="molecule type" value="Genomic_DNA"/>
</dbReference>
<evidence type="ECO:0000313" key="3">
    <source>
        <dbReference type="Proteomes" id="UP000323597"/>
    </source>
</evidence>
<evidence type="ECO:0000259" key="1">
    <source>
        <dbReference type="Pfam" id="PF25597"/>
    </source>
</evidence>
<feature type="domain" description="Retroviral polymerase SH3-like" evidence="1">
    <location>
        <begin position="2"/>
        <end position="30"/>
    </location>
</feature>
<evidence type="ECO:0000313" key="2">
    <source>
        <dbReference type="EMBL" id="TYJ49763.1"/>
    </source>
</evidence>
<sequence length="55" mass="6196">MKGWRCMDPKTKKVIISHDVLFDEVSCHKDDANGNKEDSCGSEPKLYNKAKGVLE</sequence>
<proteinExistence type="predicted"/>
<organism evidence="2 3">
    <name type="scientific">Gossypium mustelinum</name>
    <name type="common">Cotton</name>
    <name type="synonym">Gossypium caicoense</name>
    <dbReference type="NCBI Taxonomy" id="34275"/>
    <lineage>
        <taxon>Eukaryota</taxon>
        <taxon>Viridiplantae</taxon>
        <taxon>Streptophyta</taxon>
        <taxon>Embryophyta</taxon>
        <taxon>Tracheophyta</taxon>
        <taxon>Spermatophyta</taxon>
        <taxon>Magnoliopsida</taxon>
        <taxon>eudicotyledons</taxon>
        <taxon>Gunneridae</taxon>
        <taxon>Pentapetalae</taxon>
        <taxon>rosids</taxon>
        <taxon>malvids</taxon>
        <taxon>Malvales</taxon>
        <taxon>Malvaceae</taxon>
        <taxon>Malvoideae</taxon>
        <taxon>Gossypium</taxon>
    </lineage>
</organism>
<dbReference type="InterPro" id="IPR057670">
    <property type="entry name" value="SH3_retrovirus"/>
</dbReference>
<gene>
    <name evidence="2" type="ORF">E1A91_A01G157800v1</name>
</gene>
<reference evidence="2 3" key="1">
    <citation type="submission" date="2019-07" db="EMBL/GenBank/DDBJ databases">
        <title>WGS assembly of Gossypium mustelinum.</title>
        <authorList>
            <person name="Chen Z.J."/>
            <person name="Sreedasyam A."/>
            <person name="Ando A."/>
            <person name="Song Q."/>
            <person name="De L."/>
            <person name="Hulse-Kemp A."/>
            <person name="Ding M."/>
            <person name="Ye W."/>
            <person name="Kirkbride R."/>
            <person name="Jenkins J."/>
            <person name="Plott C."/>
            <person name="Lovell J."/>
            <person name="Lin Y.-M."/>
            <person name="Vaughn R."/>
            <person name="Liu B."/>
            <person name="Li W."/>
            <person name="Simpson S."/>
            <person name="Scheffler B."/>
            <person name="Saski C."/>
            <person name="Grover C."/>
            <person name="Hu G."/>
            <person name="Conover J."/>
            <person name="Carlson J."/>
            <person name="Shu S."/>
            <person name="Boston L."/>
            <person name="Williams M."/>
            <person name="Peterson D."/>
            <person name="Mcgee K."/>
            <person name="Jones D."/>
            <person name="Wendel J."/>
            <person name="Stelly D."/>
            <person name="Grimwood J."/>
            <person name="Schmutz J."/>
        </authorList>
    </citation>
    <scope>NUCLEOTIDE SEQUENCE [LARGE SCALE GENOMIC DNA]</scope>
    <source>
        <strain evidence="2">1408120.09</strain>
    </source>
</reference>
<accession>A0A5D3AIN7</accession>
<protein>
    <recommendedName>
        <fullName evidence="1">Retroviral polymerase SH3-like domain-containing protein</fullName>
    </recommendedName>
</protein>
<dbReference type="Proteomes" id="UP000323597">
    <property type="component" value="Chromosome A01"/>
</dbReference>
<name>A0A5D3AIN7_GOSMU</name>